<dbReference type="EMBL" id="AP012051">
    <property type="protein sequence ID" value="BAL80501.1"/>
    <property type="molecule type" value="Genomic_DNA"/>
</dbReference>
<dbReference type="AlphaFoldDB" id="A0A7U6GDQ2"/>
<dbReference type="Proteomes" id="UP000004793">
    <property type="component" value="Chromosome"/>
</dbReference>
<keyword evidence="2" id="KW-1185">Reference proteome</keyword>
<dbReference type="OrthoDB" id="5244814at2"/>
<reference evidence="1 2" key="1">
    <citation type="submission" date="2011-01" db="EMBL/GenBank/DDBJ databases">
        <title>Whole genome sequence of Caldisericum exile AZM16c01.</title>
        <authorList>
            <person name="Narita-Yamada S."/>
            <person name="Kawakoshi A."/>
            <person name="Nakamura S."/>
            <person name="Sasagawa M."/>
            <person name="Fukada J."/>
            <person name="Sekine M."/>
            <person name="Kato Y."/>
            <person name="Fukai R."/>
            <person name="Sasaki K."/>
            <person name="Hanamaki A."/>
            <person name="Narita H."/>
            <person name="Konno Y."/>
            <person name="Mori K."/>
            <person name="Yamazaki S."/>
            <person name="Suzuki K."/>
            <person name="Fujita N."/>
        </authorList>
    </citation>
    <scope>NUCLEOTIDE SEQUENCE [LARGE SCALE GENOMIC DNA]</scope>
    <source>
        <strain evidence="2">DSM 21853 / NBRC 104410 / AZM16c01</strain>
    </source>
</reference>
<accession>A0A7U6GDQ2</accession>
<gene>
    <name evidence="1" type="ordered locus">CSE_03750</name>
</gene>
<dbReference type="RefSeq" id="WP_014452907.1">
    <property type="nucleotide sequence ID" value="NC_017096.1"/>
</dbReference>
<evidence type="ECO:0000313" key="1">
    <source>
        <dbReference type="EMBL" id="BAL80501.1"/>
    </source>
</evidence>
<sequence>MNLLDYEIGLIFDKVSKKLNRKEFEIYWYLRYERVPYDNDSTIARKLGIPRTTYISRKKKFEENLRKLILEEIGIEGVQRINEKFFRIKDFE</sequence>
<evidence type="ECO:0000313" key="2">
    <source>
        <dbReference type="Proteomes" id="UP000004793"/>
    </source>
</evidence>
<dbReference type="KEGG" id="cex:CSE_03750"/>
<protein>
    <submittedName>
        <fullName evidence="1">Uncharacterized protein</fullName>
    </submittedName>
</protein>
<organism evidence="1 2">
    <name type="scientific">Caldisericum exile (strain DSM 21853 / NBRC 104410 / AZM16c01)</name>
    <dbReference type="NCBI Taxonomy" id="511051"/>
    <lineage>
        <taxon>Bacteria</taxon>
        <taxon>Pseudomonadati</taxon>
        <taxon>Caldisericota/Cryosericota group</taxon>
        <taxon>Caldisericota</taxon>
        <taxon>Caldisericia</taxon>
        <taxon>Caldisericales</taxon>
        <taxon>Caldisericaceae</taxon>
        <taxon>Caldisericum</taxon>
    </lineage>
</organism>
<name>A0A7U6GDQ2_CALEA</name>
<proteinExistence type="predicted"/>